<dbReference type="OrthoDB" id="829at2759"/>
<reference evidence="1 2" key="1">
    <citation type="submission" date="2020-10" db="EMBL/GenBank/DDBJ databases">
        <title>The Coptis chinensis genome and diversification of protoberbering-type alkaloids.</title>
        <authorList>
            <person name="Wang B."/>
            <person name="Shu S."/>
            <person name="Song C."/>
            <person name="Liu Y."/>
        </authorList>
    </citation>
    <scope>NUCLEOTIDE SEQUENCE [LARGE SCALE GENOMIC DNA]</scope>
    <source>
        <strain evidence="1">HL-2020</strain>
        <tissue evidence="1">Leaf</tissue>
    </source>
</reference>
<dbReference type="InterPro" id="IPR016068">
    <property type="entry name" value="Translin_N"/>
</dbReference>
<gene>
    <name evidence="1" type="ORF">IFM89_004574</name>
</gene>
<dbReference type="Gene3D" id="1.20.5.420">
    <property type="entry name" value="Immunoglobulin FC, subunit C"/>
    <property type="match status" value="1"/>
</dbReference>
<dbReference type="PANTHER" id="PTHR10741">
    <property type="entry name" value="TRANSLIN AND TRANSLIN ASSOCIATED PROTEIN X"/>
    <property type="match status" value="1"/>
</dbReference>
<dbReference type="Pfam" id="PF01997">
    <property type="entry name" value="Translin"/>
    <property type="match status" value="1"/>
</dbReference>
<dbReference type="AlphaFoldDB" id="A0A835LEC8"/>
<organism evidence="1 2">
    <name type="scientific">Coptis chinensis</name>
    <dbReference type="NCBI Taxonomy" id="261450"/>
    <lineage>
        <taxon>Eukaryota</taxon>
        <taxon>Viridiplantae</taxon>
        <taxon>Streptophyta</taxon>
        <taxon>Embryophyta</taxon>
        <taxon>Tracheophyta</taxon>
        <taxon>Spermatophyta</taxon>
        <taxon>Magnoliopsida</taxon>
        <taxon>Ranunculales</taxon>
        <taxon>Ranunculaceae</taxon>
        <taxon>Coptidoideae</taxon>
        <taxon>Coptis</taxon>
    </lineage>
</organism>
<evidence type="ECO:0000313" key="2">
    <source>
        <dbReference type="Proteomes" id="UP000631114"/>
    </source>
</evidence>
<dbReference type="InterPro" id="IPR002848">
    <property type="entry name" value="Translin_fam"/>
</dbReference>
<evidence type="ECO:0008006" key="3">
    <source>
        <dbReference type="Google" id="ProtNLM"/>
    </source>
</evidence>
<dbReference type="GO" id="GO:0043565">
    <property type="term" value="F:sequence-specific DNA binding"/>
    <property type="evidence" value="ECO:0007669"/>
    <property type="project" value="InterPro"/>
</dbReference>
<dbReference type="Proteomes" id="UP000631114">
    <property type="component" value="Unassembled WGS sequence"/>
</dbReference>
<proteinExistence type="predicted"/>
<dbReference type="SUPFAM" id="SSF74784">
    <property type="entry name" value="Translin"/>
    <property type="match status" value="1"/>
</dbReference>
<accession>A0A835LEC8</accession>
<dbReference type="InterPro" id="IPR036081">
    <property type="entry name" value="Translin_sf"/>
</dbReference>
<name>A0A835LEC8_9MAGN</name>
<sequence length="175" mass="21060">MSKEIDSTVEVMQSYLRERFISPEVLEKAKHRVDKLKDFYSRLAKIHQDFPKYYYKYHDIWSSERRKTVSALAFLHWLETKNLLMHEEVEMKLRLDIKIGDYLEGICLMSRELPRYVENQVNAGDYDCSRMMNFLKELNEAFQEVDETQFDCIRDDLGRVERISFDAKHRSSQMV</sequence>
<evidence type="ECO:0000313" key="1">
    <source>
        <dbReference type="EMBL" id="KAF9591520.1"/>
    </source>
</evidence>
<protein>
    <recommendedName>
        <fullName evidence="3">Translin</fullName>
    </recommendedName>
</protein>
<comment type="caution">
    <text evidence="1">The sequence shown here is derived from an EMBL/GenBank/DDBJ whole genome shotgun (WGS) entry which is preliminary data.</text>
</comment>
<dbReference type="Gene3D" id="1.20.58.190">
    <property type="entry name" value="Translin, domain 1"/>
    <property type="match status" value="1"/>
</dbReference>
<keyword evidence="2" id="KW-1185">Reference proteome</keyword>
<dbReference type="EMBL" id="JADFTS010000008">
    <property type="protein sequence ID" value="KAF9591520.1"/>
    <property type="molecule type" value="Genomic_DNA"/>
</dbReference>